<dbReference type="STRING" id="1246955.MCYN_0535"/>
<protein>
    <submittedName>
        <fullName evidence="1">Uncharacterized protein</fullName>
    </submittedName>
</protein>
<dbReference type="PATRIC" id="fig|1246955.3.peg.484"/>
<evidence type="ECO:0000313" key="1">
    <source>
        <dbReference type="EMBL" id="CCP24267.1"/>
    </source>
</evidence>
<evidence type="ECO:0000313" key="2">
    <source>
        <dbReference type="Proteomes" id="UP000010466"/>
    </source>
</evidence>
<accession>L0RVV1</accession>
<dbReference type="EMBL" id="HF559394">
    <property type="protein sequence ID" value="CCP24267.1"/>
    <property type="molecule type" value="Genomic_DNA"/>
</dbReference>
<dbReference type="HOGENOM" id="CLU_2451387_0_0_14"/>
<name>L0RVV1_MYCC1</name>
<keyword evidence="2" id="KW-1185">Reference proteome</keyword>
<gene>
    <name evidence="1" type="primary">MCYN0535</name>
    <name evidence="1" type="ordered locus">MCYN_0535</name>
</gene>
<sequence>MCKNSILLFLLIIKNSSNINWLKQYIAFDFMFNDIDFLNYVAKEKNSIKNNTGIFRKMHKIINNNYLKAFAKDIQDKIFEINIKNKSEI</sequence>
<reference evidence="2" key="1">
    <citation type="journal article" date="2013" name="Genome Announc.">
        <title>Complete genome sequence of Mycoplasma cynos strain C142.</title>
        <authorList>
            <person name="Walker C.A."/>
            <person name="Mannering S.A."/>
            <person name="Shields S."/>
            <person name="Blake D.P."/>
            <person name="Brownlie J."/>
        </authorList>
    </citation>
    <scope>NUCLEOTIDE SEQUENCE [LARGE SCALE GENOMIC DNA]</scope>
    <source>
        <strain evidence="2">C142</strain>
    </source>
</reference>
<dbReference type="Proteomes" id="UP000010466">
    <property type="component" value="Chromosome"/>
</dbReference>
<organism evidence="1 2">
    <name type="scientific">Mycoplasmopsis cynos (strain C142)</name>
    <name type="common">Mycoplasma cynos</name>
    <dbReference type="NCBI Taxonomy" id="1246955"/>
    <lineage>
        <taxon>Bacteria</taxon>
        <taxon>Bacillati</taxon>
        <taxon>Mycoplasmatota</taxon>
        <taxon>Mycoplasmoidales</taxon>
        <taxon>Metamycoplasmataceae</taxon>
        <taxon>Mycoplasmopsis</taxon>
    </lineage>
</organism>
<dbReference type="AlphaFoldDB" id="L0RVV1"/>
<proteinExistence type="predicted"/>
<dbReference type="KEGG" id="mcy:MCYN_0535"/>